<dbReference type="EMBL" id="LAZR01035374">
    <property type="protein sequence ID" value="KKL27684.1"/>
    <property type="molecule type" value="Genomic_DNA"/>
</dbReference>
<evidence type="ECO:0000313" key="2">
    <source>
        <dbReference type="EMBL" id="KKL27684.1"/>
    </source>
</evidence>
<evidence type="ECO:0000256" key="1">
    <source>
        <dbReference type="SAM" id="Phobius"/>
    </source>
</evidence>
<feature type="transmembrane region" description="Helical" evidence="1">
    <location>
        <begin position="37"/>
        <end position="54"/>
    </location>
</feature>
<keyword evidence="1" id="KW-0812">Transmembrane</keyword>
<feature type="transmembrane region" description="Helical" evidence="1">
    <location>
        <begin position="60"/>
        <end position="79"/>
    </location>
</feature>
<reference evidence="2" key="1">
    <citation type="journal article" date="2015" name="Nature">
        <title>Complex archaea that bridge the gap between prokaryotes and eukaryotes.</title>
        <authorList>
            <person name="Spang A."/>
            <person name="Saw J.H."/>
            <person name="Jorgensen S.L."/>
            <person name="Zaremba-Niedzwiedzka K."/>
            <person name="Martijn J."/>
            <person name="Lind A.E."/>
            <person name="van Eijk R."/>
            <person name="Schleper C."/>
            <person name="Guy L."/>
            <person name="Ettema T.J."/>
        </authorList>
    </citation>
    <scope>NUCLEOTIDE SEQUENCE</scope>
</reference>
<sequence length="107" mass="11902">MIMSFLMSLESMMLLALVQHSKMIFDTPLTLTDKRILRVLAGLLLLIAVLIWIADSSISIGFSHAIMLFGTVGLVPIFMLSYGKKWLFRTVILLPLIGLGLGLFHVI</sequence>
<proteinExistence type="predicted"/>
<name>A0A0F9C0I7_9ZZZZ</name>
<keyword evidence="1" id="KW-0472">Membrane</keyword>
<accession>A0A0F9C0I7</accession>
<evidence type="ECO:0008006" key="3">
    <source>
        <dbReference type="Google" id="ProtNLM"/>
    </source>
</evidence>
<dbReference type="AlphaFoldDB" id="A0A0F9C0I7"/>
<organism evidence="2">
    <name type="scientific">marine sediment metagenome</name>
    <dbReference type="NCBI Taxonomy" id="412755"/>
    <lineage>
        <taxon>unclassified sequences</taxon>
        <taxon>metagenomes</taxon>
        <taxon>ecological metagenomes</taxon>
    </lineage>
</organism>
<protein>
    <recommendedName>
        <fullName evidence="3">DUF3325 domain-containing protein</fullName>
    </recommendedName>
</protein>
<dbReference type="Pfam" id="PF11804">
    <property type="entry name" value="DUF3325"/>
    <property type="match status" value="1"/>
</dbReference>
<feature type="transmembrane region" description="Helical" evidence="1">
    <location>
        <begin position="86"/>
        <end position="106"/>
    </location>
</feature>
<dbReference type="InterPro" id="IPR021762">
    <property type="entry name" value="DUF3325"/>
</dbReference>
<gene>
    <name evidence="2" type="ORF">LCGC14_2382690</name>
</gene>
<comment type="caution">
    <text evidence="2">The sequence shown here is derived from an EMBL/GenBank/DDBJ whole genome shotgun (WGS) entry which is preliminary data.</text>
</comment>
<keyword evidence="1" id="KW-1133">Transmembrane helix</keyword>